<dbReference type="InterPro" id="IPR021848">
    <property type="entry name" value="HODM_asu-like"/>
</dbReference>
<proteinExistence type="predicted"/>
<gene>
    <name evidence="1" type="ORF">UFOPK3482_00449</name>
</gene>
<protein>
    <submittedName>
        <fullName evidence="1">Unannotated protein</fullName>
    </submittedName>
</protein>
<dbReference type="AlphaFoldDB" id="A0A6J7ET57"/>
<organism evidence="1">
    <name type="scientific">freshwater metagenome</name>
    <dbReference type="NCBI Taxonomy" id="449393"/>
    <lineage>
        <taxon>unclassified sequences</taxon>
        <taxon>metagenomes</taxon>
        <taxon>ecological metagenomes</taxon>
    </lineage>
</organism>
<dbReference type="EMBL" id="CAFBLZ010000026">
    <property type="protein sequence ID" value="CAB4884330.1"/>
    <property type="molecule type" value="Genomic_DNA"/>
</dbReference>
<sequence length="303" mass="34433">MNSLRNTKTMSAGYVYPPPSDGKSFRLGMGLRSFEPAAWLEAGADLDVQIPERLALAITDHDVVYQELPGYRKAIAELAERIIENLKEFHANKYKFSEKTITHLPTQTTISFDSPEILLEIASIIGEDLVVLSRENNEWKIVAGAVLFPSRWKLSEKIGKGMDAVHAPVPGYEGALAPYMTATFDKISADRPAWRKNWSLHSTADLHQPTSIHQTARPEDYWWRTERQTLTRSREGEFLFFTIRNRAEPLKWIKEDPDSSTAFAETLASLLPETIEYKGLQQDHQLIIDYLRDATISGDDRAR</sequence>
<reference evidence="1" key="1">
    <citation type="submission" date="2020-05" db="EMBL/GenBank/DDBJ databases">
        <authorList>
            <person name="Chiriac C."/>
            <person name="Salcher M."/>
            <person name="Ghai R."/>
            <person name="Kavagutti S V."/>
        </authorList>
    </citation>
    <scope>NUCLEOTIDE SEQUENCE</scope>
</reference>
<name>A0A6J7ET57_9ZZZZ</name>
<accession>A0A6J7ET57</accession>
<dbReference type="Pfam" id="PF11927">
    <property type="entry name" value="HODM_asu-like"/>
    <property type="match status" value="1"/>
</dbReference>
<evidence type="ECO:0000313" key="1">
    <source>
        <dbReference type="EMBL" id="CAB4884330.1"/>
    </source>
</evidence>